<dbReference type="AlphaFoldDB" id="A0A1I4Y6T8"/>
<evidence type="ECO:0000313" key="4">
    <source>
        <dbReference type="Proteomes" id="UP000183107"/>
    </source>
</evidence>
<feature type="region of interest" description="Disordered" evidence="1">
    <location>
        <begin position="1"/>
        <end position="23"/>
    </location>
</feature>
<dbReference type="EMBL" id="FOVJ01000001">
    <property type="protein sequence ID" value="SFN33230.1"/>
    <property type="molecule type" value="Genomic_DNA"/>
</dbReference>
<proteinExistence type="predicted"/>
<dbReference type="InterPro" id="IPR006531">
    <property type="entry name" value="Gp5/Vgr_OB"/>
</dbReference>
<name>A0A1I4Y6T8_9PROT</name>
<organism evidence="3 4">
    <name type="scientific">Nitrosospira briensis</name>
    <dbReference type="NCBI Taxonomy" id="35799"/>
    <lineage>
        <taxon>Bacteria</taxon>
        <taxon>Pseudomonadati</taxon>
        <taxon>Pseudomonadota</taxon>
        <taxon>Betaproteobacteria</taxon>
        <taxon>Nitrosomonadales</taxon>
        <taxon>Nitrosomonadaceae</taxon>
        <taxon>Nitrosospira</taxon>
    </lineage>
</organism>
<reference evidence="4" key="1">
    <citation type="submission" date="2016-10" db="EMBL/GenBank/DDBJ databases">
        <authorList>
            <person name="Varghese N."/>
        </authorList>
    </citation>
    <scope>NUCLEOTIDE SEQUENCE [LARGE SCALE GENOMIC DNA]</scope>
    <source>
        <strain evidence="4">Nsp8</strain>
    </source>
</reference>
<evidence type="ECO:0000259" key="2">
    <source>
        <dbReference type="Pfam" id="PF04717"/>
    </source>
</evidence>
<keyword evidence="4" id="KW-1185">Reference proteome</keyword>
<protein>
    <recommendedName>
        <fullName evidence="2">Gp5/Type VI secretion system Vgr protein OB-fold domain-containing protein</fullName>
    </recommendedName>
</protein>
<gene>
    <name evidence="3" type="ORF">SAMN05216386_0522</name>
</gene>
<feature type="domain" description="Gp5/Type VI secretion system Vgr protein OB-fold" evidence="2">
    <location>
        <begin position="11"/>
        <end position="84"/>
    </location>
</feature>
<evidence type="ECO:0000313" key="3">
    <source>
        <dbReference type="EMBL" id="SFN33230.1"/>
    </source>
</evidence>
<dbReference type="Gene3D" id="2.40.50.230">
    <property type="entry name" value="Gp5 N-terminal domain"/>
    <property type="match status" value="1"/>
</dbReference>
<dbReference type="Proteomes" id="UP000183107">
    <property type="component" value="Unassembled WGS sequence"/>
</dbReference>
<dbReference type="SUPFAM" id="SSF69255">
    <property type="entry name" value="gp5 N-terminal domain-like"/>
    <property type="match status" value="1"/>
</dbReference>
<evidence type="ECO:0000256" key="1">
    <source>
        <dbReference type="SAM" id="MobiDB-lite"/>
    </source>
</evidence>
<accession>A0A1I4Y6T8</accession>
<dbReference type="InterPro" id="IPR037026">
    <property type="entry name" value="Vgr_OB-fold_dom_sf"/>
</dbReference>
<dbReference type="RefSeq" id="WP_074794246.1">
    <property type="nucleotide sequence ID" value="NZ_FOVJ01000001.1"/>
</dbReference>
<sequence length="163" mass="17062">MNGPPFHGKFRGVVSNNSDPNNMGRIRARVPDVFGENESGWALPALPYAGKSVGLFLIPPANASVWIEFEHGDPEYPVWTGCFWAQGEVPASPANADMKVLKTNVATITINDSAGSGGITIETTAGMKIVMDSSSIEVTNGQGASVKLSGNQVSINSGALEVT</sequence>
<dbReference type="OrthoDB" id="9762420at2"/>
<dbReference type="Pfam" id="PF04717">
    <property type="entry name" value="Phage_base_V"/>
    <property type="match status" value="1"/>
</dbReference>